<comment type="subcellular location">
    <subcellularLocation>
        <location evidence="1">Cell inner membrane</location>
        <topology evidence="1">Peripheral membrane protein</topology>
    </subcellularLocation>
</comment>
<dbReference type="Pfam" id="PF00005">
    <property type="entry name" value="ABC_tran"/>
    <property type="match status" value="1"/>
</dbReference>
<name>A0A270BM04_9PROT</name>
<evidence type="ECO:0000256" key="3">
    <source>
        <dbReference type="ARBA" id="ARBA00022448"/>
    </source>
</evidence>
<dbReference type="GO" id="GO:0015833">
    <property type="term" value="P:peptide transport"/>
    <property type="evidence" value="ECO:0007669"/>
    <property type="project" value="InterPro"/>
</dbReference>
<dbReference type="PANTHER" id="PTHR43776:SF7">
    <property type="entry name" value="D,D-DIPEPTIDE TRANSPORT ATP-BINDING PROTEIN DDPF-RELATED"/>
    <property type="match status" value="1"/>
</dbReference>
<feature type="domain" description="ABC transporter" evidence="6">
    <location>
        <begin position="5"/>
        <end position="255"/>
    </location>
</feature>
<dbReference type="AlphaFoldDB" id="A0A270BM04"/>
<dbReference type="Gene3D" id="3.40.50.300">
    <property type="entry name" value="P-loop containing nucleotide triphosphate hydrolases"/>
    <property type="match status" value="1"/>
</dbReference>
<dbReference type="PANTHER" id="PTHR43776">
    <property type="entry name" value="TRANSPORT ATP-BINDING PROTEIN"/>
    <property type="match status" value="1"/>
</dbReference>
<evidence type="ECO:0000313" key="8">
    <source>
        <dbReference type="Proteomes" id="UP000216033"/>
    </source>
</evidence>
<dbReference type="InterPro" id="IPR017871">
    <property type="entry name" value="ABC_transporter-like_CS"/>
</dbReference>
<comment type="caution">
    <text evidence="7">The sequence shown here is derived from an EMBL/GenBank/DDBJ whole genome shotgun (WGS) entry which is preliminary data.</text>
</comment>
<dbReference type="InterPro" id="IPR003593">
    <property type="entry name" value="AAA+_ATPase"/>
</dbReference>
<evidence type="ECO:0000256" key="1">
    <source>
        <dbReference type="ARBA" id="ARBA00004417"/>
    </source>
</evidence>
<proteinExistence type="inferred from homology"/>
<dbReference type="GO" id="GO:0055085">
    <property type="term" value="P:transmembrane transport"/>
    <property type="evidence" value="ECO:0007669"/>
    <property type="project" value="UniProtKB-ARBA"/>
</dbReference>
<sequence length="317" mass="35039">MMSLLRFQNINKVYSDRSLALFKRAPVQVLHDINLTLHHKEIFGIIGESGSGKSTLGRLTVRLSQPSSGHIFFENQNITNLSKKAFQPYRKKIQIILQDPHNALNPSLSVGASIEEALTAQHTQMNASERRERVAALLQQTGLSPAIANRRPHELSGGQKQRIGIARAIAINPTLIVADEIVAALDVSVQAHILNLMLDLRSQFNMAYLFISHDLAIVQKISDRVAVLYKGRIVETGLSDEVFQNPLHPYTQTLLASSSATSTDTKTIFPQFGNGTTNSSSGCCFYNQCFRRKAICENKSPDTVEISPTHHIACLIV</sequence>
<dbReference type="InterPro" id="IPR003439">
    <property type="entry name" value="ABC_transporter-like_ATP-bd"/>
</dbReference>
<dbReference type="EMBL" id="NDFP01000006">
    <property type="protein sequence ID" value="PAL26043.1"/>
    <property type="molecule type" value="Genomic_DNA"/>
</dbReference>
<dbReference type="InterPro" id="IPR050319">
    <property type="entry name" value="ABC_transp_ATP-bind"/>
</dbReference>
<dbReference type="FunFam" id="3.40.50.300:FF:000016">
    <property type="entry name" value="Oligopeptide ABC transporter ATP-binding component"/>
    <property type="match status" value="1"/>
</dbReference>
<dbReference type="Pfam" id="PF08352">
    <property type="entry name" value="oligo_HPY"/>
    <property type="match status" value="1"/>
</dbReference>
<keyword evidence="4" id="KW-0547">Nucleotide-binding</keyword>
<dbReference type="PROSITE" id="PS50893">
    <property type="entry name" value="ABC_TRANSPORTER_2"/>
    <property type="match status" value="1"/>
</dbReference>
<dbReference type="SMART" id="SM00382">
    <property type="entry name" value="AAA"/>
    <property type="match status" value="1"/>
</dbReference>
<keyword evidence="3" id="KW-0813">Transport</keyword>
<dbReference type="CDD" id="cd03257">
    <property type="entry name" value="ABC_NikE_OppD_transporters"/>
    <property type="match status" value="1"/>
</dbReference>
<dbReference type="GO" id="GO:0005524">
    <property type="term" value="F:ATP binding"/>
    <property type="evidence" value="ECO:0007669"/>
    <property type="project" value="UniProtKB-KW"/>
</dbReference>
<gene>
    <name evidence="7" type="ORF">B9K05_07785</name>
</gene>
<dbReference type="SUPFAM" id="SSF52540">
    <property type="entry name" value="P-loop containing nucleoside triphosphate hydrolases"/>
    <property type="match status" value="1"/>
</dbReference>
<accession>A0A270BM04</accession>
<comment type="similarity">
    <text evidence="2">Belongs to the ABC transporter superfamily.</text>
</comment>
<protein>
    <submittedName>
        <fullName evidence="7">ABC transporter ATP-binding protein</fullName>
    </submittedName>
</protein>
<evidence type="ECO:0000313" key="7">
    <source>
        <dbReference type="EMBL" id="PAL26043.1"/>
    </source>
</evidence>
<evidence type="ECO:0000256" key="2">
    <source>
        <dbReference type="ARBA" id="ARBA00005417"/>
    </source>
</evidence>
<dbReference type="InterPro" id="IPR013563">
    <property type="entry name" value="Oligopep_ABC_C"/>
</dbReference>
<organism evidence="7 8">
    <name type="scientific">Acetobacter syzygii</name>
    <dbReference type="NCBI Taxonomy" id="146476"/>
    <lineage>
        <taxon>Bacteria</taxon>
        <taxon>Pseudomonadati</taxon>
        <taxon>Pseudomonadota</taxon>
        <taxon>Alphaproteobacteria</taxon>
        <taxon>Acetobacterales</taxon>
        <taxon>Acetobacteraceae</taxon>
        <taxon>Acetobacter</taxon>
    </lineage>
</organism>
<dbReference type="NCBIfam" id="TIGR01727">
    <property type="entry name" value="oligo_HPY"/>
    <property type="match status" value="1"/>
</dbReference>
<dbReference type="Proteomes" id="UP000216033">
    <property type="component" value="Unassembled WGS sequence"/>
</dbReference>
<evidence type="ECO:0000256" key="4">
    <source>
        <dbReference type="ARBA" id="ARBA00022741"/>
    </source>
</evidence>
<dbReference type="GO" id="GO:0005886">
    <property type="term" value="C:plasma membrane"/>
    <property type="evidence" value="ECO:0007669"/>
    <property type="project" value="UniProtKB-SubCell"/>
</dbReference>
<dbReference type="GO" id="GO:0016887">
    <property type="term" value="F:ATP hydrolysis activity"/>
    <property type="evidence" value="ECO:0007669"/>
    <property type="project" value="InterPro"/>
</dbReference>
<keyword evidence="5 7" id="KW-0067">ATP-binding</keyword>
<keyword evidence="8" id="KW-1185">Reference proteome</keyword>
<dbReference type="PROSITE" id="PS00211">
    <property type="entry name" value="ABC_TRANSPORTER_1"/>
    <property type="match status" value="1"/>
</dbReference>
<reference evidence="7 8" key="1">
    <citation type="submission" date="2017-04" db="EMBL/GenBank/DDBJ databases">
        <title>Kefir bacterial isolates.</title>
        <authorList>
            <person name="Kim Y."/>
            <person name="Blasche S."/>
            <person name="Patil K.R."/>
        </authorList>
    </citation>
    <scope>NUCLEOTIDE SEQUENCE [LARGE SCALE GENOMIC DNA]</scope>
    <source>
        <strain evidence="7 8">KR-2</strain>
    </source>
</reference>
<dbReference type="InterPro" id="IPR027417">
    <property type="entry name" value="P-loop_NTPase"/>
</dbReference>
<evidence type="ECO:0000256" key="5">
    <source>
        <dbReference type="ARBA" id="ARBA00022840"/>
    </source>
</evidence>
<evidence type="ECO:0000259" key="6">
    <source>
        <dbReference type="PROSITE" id="PS50893"/>
    </source>
</evidence>